<reference evidence="1 2" key="1">
    <citation type="submission" date="2021-06" db="EMBL/GenBank/DDBJ databases">
        <title>Caerostris extrusa draft genome.</title>
        <authorList>
            <person name="Kono N."/>
            <person name="Arakawa K."/>
        </authorList>
    </citation>
    <scope>NUCLEOTIDE SEQUENCE [LARGE SCALE GENOMIC DNA]</scope>
</reference>
<gene>
    <name evidence="1" type="ORF">CEXT_701891</name>
</gene>
<protein>
    <recommendedName>
        <fullName evidence="3">IBB domain-containing protein</fullName>
    </recommendedName>
</protein>
<dbReference type="Proteomes" id="UP001054945">
    <property type="component" value="Unassembled WGS sequence"/>
</dbReference>
<evidence type="ECO:0000313" key="1">
    <source>
        <dbReference type="EMBL" id="GIY70582.1"/>
    </source>
</evidence>
<name>A0AAV4VJU4_CAEEX</name>
<accession>A0AAV4VJU4</accession>
<comment type="caution">
    <text evidence="1">The sequence shown here is derived from an EMBL/GenBank/DDBJ whole genome shotgun (WGS) entry which is preliminary data.</text>
</comment>
<sequence>MIEAKRGFPLEREEAVARERRLEHRRRNLLEKFSRLPSAILENGTENDISRFETDTDAAQTYRDISRFETERRWATDISASTAALEFRFLIIGVDILFVSNN</sequence>
<proteinExistence type="predicted"/>
<evidence type="ECO:0008006" key="3">
    <source>
        <dbReference type="Google" id="ProtNLM"/>
    </source>
</evidence>
<evidence type="ECO:0000313" key="2">
    <source>
        <dbReference type="Proteomes" id="UP001054945"/>
    </source>
</evidence>
<keyword evidence="2" id="KW-1185">Reference proteome</keyword>
<dbReference type="AlphaFoldDB" id="A0AAV4VJU4"/>
<organism evidence="1 2">
    <name type="scientific">Caerostris extrusa</name>
    <name type="common">Bark spider</name>
    <name type="synonym">Caerostris bankana</name>
    <dbReference type="NCBI Taxonomy" id="172846"/>
    <lineage>
        <taxon>Eukaryota</taxon>
        <taxon>Metazoa</taxon>
        <taxon>Ecdysozoa</taxon>
        <taxon>Arthropoda</taxon>
        <taxon>Chelicerata</taxon>
        <taxon>Arachnida</taxon>
        <taxon>Araneae</taxon>
        <taxon>Araneomorphae</taxon>
        <taxon>Entelegynae</taxon>
        <taxon>Araneoidea</taxon>
        <taxon>Araneidae</taxon>
        <taxon>Caerostris</taxon>
    </lineage>
</organism>
<dbReference type="EMBL" id="BPLR01014690">
    <property type="protein sequence ID" value="GIY70582.1"/>
    <property type="molecule type" value="Genomic_DNA"/>
</dbReference>